<accession>A0A0F9RT78</accession>
<comment type="caution">
    <text evidence="1">The sequence shown here is derived from an EMBL/GenBank/DDBJ whole genome shotgun (WGS) entry which is preliminary data.</text>
</comment>
<proteinExistence type="predicted"/>
<organism evidence="1">
    <name type="scientific">marine sediment metagenome</name>
    <dbReference type="NCBI Taxonomy" id="412755"/>
    <lineage>
        <taxon>unclassified sequences</taxon>
        <taxon>metagenomes</taxon>
        <taxon>ecological metagenomes</taxon>
    </lineage>
</organism>
<dbReference type="AlphaFoldDB" id="A0A0F9RT78"/>
<sequence length="71" mass="8152">MARLKGVKLTARLRSARSMLTTASRRSFGKGRMDPRHERFISDDGTWELKYYYRADGSLGSDGQVRVKRSN</sequence>
<reference evidence="1" key="1">
    <citation type="journal article" date="2015" name="Nature">
        <title>Complex archaea that bridge the gap between prokaryotes and eukaryotes.</title>
        <authorList>
            <person name="Spang A."/>
            <person name="Saw J.H."/>
            <person name="Jorgensen S.L."/>
            <person name="Zaremba-Niedzwiedzka K."/>
            <person name="Martijn J."/>
            <person name="Lind A.E."/>
            <person name="van Eijk R."/>
            <person name="Schleper C."/>
            <person name="Guy L."/>
            <person name="Ettema T.J."/>
        </authorList>
    </citation>
    <scope>NUCLEOTIDE SEQUENCE</scope>
</reference>
<name>A0A0F9RT78_9ZZZZ</name>
<dbReference type="EMBL" id="LAZR01000719">
    <property type="protein sequence ID" value="KKN59650.1"/>
    <property type="molecule type" value="Genomic_DNA"/>
</dbReference>
<gene>
    <name evidence="1" type="ORF">LCGC14_0539770</name>
</gene>
<evidence type="ECO:0000313" key="1">
    <source>
        <dbReference type="EMBL" id="KKN59650.1"/>
    </source>
</evidence>
<protein>
    <submittedName>
        <fullName evidence="1">Uncharacterized protein</fullName>
    </submittedName>
</protein>